<gene>
    <name evidence="7" type="ORF">PFISCL1PPCAC_23522</name>
</gene>
<reference evidence="7" key="1">
    <citation type="submission" date="2023-10" db="EMBL/GenBank/DDBJ databases">
        <title>Genome assembly of Pristionchus species.</title>
        <authorList>
            <person name="Yoshida K."/>
            <person name="Sommer R.J."/>
        </authorList>
    </citation>
    <scope>NUCLEOTIDE SEQUENCE</scope>
    <source>
        <strain evidence="7">RS5133</strain>
    </source>
</reference>
<dbReference type="AlphaFoldDB" id="A0AAV5WKQ8"/>
<comment type="caution">
    <text evidence="7">The sequence shown here is derived from an EMBL/GenBank/DDBJ whole genome shotgun (WGS) entry which is preliminary data.</text>
</comment>
<evidence type="ECO:0000256" key="2">
    <source>
        <dbReference type="ARBA" id="ARBA00022670"/>
    </source>
</evidence>
<dbReference type="InterPro" id="IPR000169">
    <property type="entry name" value="Pept_cys_AS"/>
</dbReference>
<sequence>GTHRPARSRVEQFLGQLDRHKKFVSFLLLALLVVIAVPFLFHFLHAEKQTFPFFPHSEDDETRIRSMVDEINNKNLSWTAEYNHQASLPEAVMEAHTADYRAIDIEGMGTAESVDHRMNVDTDNHLNELADLNLTLPSHFDARSRWSQCWSVHQIQNQGGCGSCWVAAAVSMMSDRLCISSNYTQQSIISIQDLLSCCEYCGGCRGTVFVPLPFLYFKLRGIVTGGSIGSNEGCRPYTVESTCGTPCPPFFSQKKFTPKCERKCQPLYGKDYESDLRKTQTAYYIRKELSSVTEVIERRTIELAKRDLVTNGPLYYCTTIDESFLHYRSGIYVFPHVNTDGRLSYGHCMKLIGWGEEKGVEYWIVANSWGRSWGENGFARISVNFNFWQMSLTGGLW</sequence>
<evidence type="ECO:0000256" key="1">
    <source>
        <dbReference type="ARBA" id="ARBA00008455"/>
    </source>
</evidence>
<dbReference type="GO" id="GO:0008234">
    <property type="term" value="F:cysteine-type peptidase activity"/>
    <property type="evidence" value="ECO:0007669"/>
    <property type="project" value="UniProtKB-KW"/>
</dbReference>
<dbReference type="PANTHER" id="PTHR12411">
    <property type="entry name" value="CYSTEINE PROTEASE FAMILY C1-RELATED"/>
    <property type="match status" value="1"/>
</dbReference>
<proteinExistence type="inferred from homology"/>
<keyword evidence="2" id="KW-0645">Protease</keyword>
<keyword evidence="5" id="KW-0472">Membrane</keyword>
<evidence type="ECO:0000313" key="7">
    <source>
        <dbReference type="EMBL" id="GMT32225.1"/>
    </source>
</evidence>
<evidence type="ECO:0000256" key="3">
    <source>
        <dbReference type="ARBA" id="ARBA00022801"/>
    </source>
</evidence>
<dbReference type="GO" id="GO:0006508">
    <property type="term" value="P:proteolysis"/>
    <property type="evidence" value="ECO:0007669"/>
    <property type="project" value="UniProtKB-KW"/>
</dbReference>
<dbReference type="InterPro" id="IPR038765">
    <property type="entry name" value="Papain-like_cys_pep_sf"/>
</dbReference>
<evidence type="ECO:0000256" key="5">
    <source>
        <dbReference type="SAM" id="Phobius"/>
    </source>
</evidence>
<evidence type="ECO:0000259" key="6">
    <source>
        <dbReference type="SMART" id="SM00645"/>
    </source>
</evidence>
<dbReference type="Gene3D" id="3.90.70.10">
    <property type="entry name" value="Cysteine proteinases"/>
    <property type="match status" value="1"/>
</dbReference>
<organism evidence="7 8">
    <name type="scientific">Pristionchus fissidentatus</name>
    <dbReference type="NCBI Taxonomy" id="1538716"/>
    <lineage>
        <taxon>Eukaryota</taxon>
        <taxon>Metazoa</taxon>
        <taxon>Ecdysozoa</taxon>
        <taxon>Nematoda</taxon>
        <taxon>Chromadorea</taxon>
        <taxon>Rhabditida</taxon>
        <taxon>Rhabditina</taxon>
        <taxon>Diplogasteromorpha</taxon>
        <taxon>Diplogasteroidea</taxon>
        <taxon>Neodiplogasteridae</taxon>
        <taxon>Pristionchus</taxon>
    </lineage>
</organism>
<dbReference type="InterPro" id="IPR000668">
    <property type="entry name" value="Peptidase_C1A_C"/>
</dbReference>
<feature type="transmembrane region" description="Helical" evidence="5">
    <location>
        <begin position="23"/>
        <end position="44"/>
    </location>
</feature>
<keyword evidence="8" id="KW-1185">Reference proteome</keyword>
<dbReference type="Pfam" id="PF00112">
    <property type="entry name" value="Peptidase_C1"/>
    <property type="match status" value="1"/>
</dbReference>
<keyword evidence="3" id="KW-0378">Hydrolase</keyword>
<dbReference type="PRINTS" id="PR00705">
    <property type="entry name" value="PAPAIN"/>
</dbReference>
<feature type="domain" description="Peptidase C1A papain C-terminal" evidence="6">
    <location>
        <begin position="136"/>
        <end position="396"/>
    </location>
</feature>
<keyword evidence="4" id="KW-0788">Thiol protease</keyword>
<name>A0AAV5WKQ8_9BILA</name>
<feature type="non-terminal residue" evidence="7">
    <location>
        <position position="1"/>
    </location>
</feature>
<protein>
    <recommendedName>
        <fullName evidence="6">Peptidase C1A papain C-terminal domain-containing protein</fullName>
    </recommendedName>
</protein>
<comment type="similarity">
    <text evidence="1">Belongs to the peptidase C1 family.</text>
</comment>
<dbReference type="SUPFAM" id="SSF54001">
    <property type="entry name" value="Cysteine proteinases"/>
    <property type="match status" value="1"/>
</dbReference>
<accession>A0AAV5WKQ8</accession>
<dbReference type="Proteomes" id="UP001432322">
    <property type="component" value="Unassembled WGS sequence"/>
</dbReference>
<evidence type="ECO:0000256" key="4">
    <source>
        <dbReference type="ARBA" id="ARBA00022807"/>
    </source>
</evidence>
<dbReference type="InterPro" id="IPR013128">
    <property type="entry name" value="Peptidase_C1A"/>
</dbReference>
<evidence type="ECO:0000313" key="8">
    <source>
        <dbReference type="Proteomes" id="UP001432322"/>
    </source>
</evidence>
<keyword evidence="5" id="KW-1133">Transmembrane helix</keyword>
<dbReference type="PROSITE" id="PS00139">
    <property type="entry name" value="THIOL_PROTEASE_CYS"/>
    <property type="match status" value="1"/>
</dbReference>
<keyword evidence="5" id="KW-0812">Transmembrane</keyword>
<dbReference type="SMART" id="SM00645">
    <property type="entry name" value="Pept_C1"/>
    <property type="match status" value="1"/>
</dbReference>
<dbReference type="EMBL" id="BTSY01000006">
    <property type="protein sequence ID" value="GMT32225.1"/>
    <property type="molecule type" value="Genomic_DNA"/>
</dbReference>